<dbReference type="InterPro" id="IPR001353">
    <property type="entry name" value="Proteasome_sua/b"/>
</dbReference>
<feature type="non-terminal residue" evidence="4">
    <location>
        <position position="1"/>
    </location>
</feature>
<dbReference type="Proteomes" id="UP000076871">
    <property type="component" value="Unassembled WGS sequence"/>
</dbReference>
<dbReference type="FunCoup" id="A0A165CJQ1">
    <property type="interactions" value="647"/>
</dbReference>
<sequence length="210" mass="23693">NGGIILAIVGKDFTVIAGDTHQSEGYSIQTRCAPNVFRLYKIYRAVLAVNGFAADWNTFVNQVKQRLEWYRHAHAKDMSLRASARLIQTMLYARRFFPYYVYNILGGIKEDGSYKCAVQSLVQPFLDNQVYVPSWDIHMTHPAHLPLAMVIDSFTSATERHVEIGDGLEMYIVLAKGRSAQELASISGLAEITTKAEGDRMFVIKQELKD</sequence>
<dbReference type="InterPro" id="IPR029055">
    <property type="entry name" value="Ntn_hydrolases_N"/>
</dbReference>
<keyword evidence="5" id="KW-1185">Reference proteome</keyword>
<organism evidence="4 5">
    <name type="scientific">Laetiporus sulphureus 93-53</name>
    <dbReference type="NCBI Taxonomy" id="1314785"/>
    <lineage>
        <taxon>Eukaryota</taxon>
        <taxon>Fungi</taxon>
        <taxon>Dikarya</taxon>
        <taxon>Basidiomycota</taxon>
        <taxon>Agaricomycotina</taxon>
        <taxon>Agaricomycetes</taxon>
        <taxon>Polyporales</taxon>
        <taxon>Laetiporus</taxon>
    </lineage>
</organism>
<dbReference type="GO" id="GO:0005839">
    <property type="term" value="C:proteasome core complex"/>
    <property type="evidence" value="ECO:0007669"/>
    <property type="project" value="InterPro"/>
</dbReference>
<reference evidence="4 5" key="1">
    <citation type="journal article" date="2016" name="Mol. Biol. Evol.">
        <title>Comparative Genomics of Early-Diverging Mushroom-Forming Fungi Provides Insights into the Origins of Lignocellulose Decay Capabilities.</title>
        <authorList>
            <person name="Nagy L.G."/>
            <person name="Riley R."/>
            <person name="Tritt A."/>
            <person name="Adam C."/>
            <person name="Daum C."/>
            <person name="Floudas D."/>
            <person name="Sun H."/>
            <person name="Yadav J.S."/>
            <person name="Pangilinan J."/>
            <person name="Larsson K.H."/>
            <person name="Matsuura K."/>
            <person name="Barry K."/>
            <person name="Labutti K."/>
            <person name="Kuo R."/>
            <person name="Ohm R.A."/>
            <person name="Bhattacharya S.S."/>
            <person name="Shirouzu T."/>
            <person name="Yoshinaga Y."/>
            <person name="Martin F.M."/>
            <person name="Grigoriev I.V."/>
            <person name="Hibbett D.S."/>
        </authorList>
    </citation>
    <scope>NUCLEOTIDE SEQUENCE [LARGE SCALE GENOMIC DNA]</scope>
    <source>
        <strain evidence="4 5">93-53</strain>
    </source>
</reference>
<protein>
    <submittedName>
        <fullName evidence="4">N-terminal nucleophile aminohydrolase</fullName>
    </submittedName>
</protein>
<dbReference type="RefSeq" id="XP_040760676.1">
    <property type="nucleotide sequence ID" value="XM_040909687.1"/>
</dbReference>
<dbReference type="GO" id="GO:0016787">
    <property type="term" value="F:hydrolase activity"/>
    <property type="evidence" value="ECO:0007669"/>
    <property type="project" value="UniProtKB-KW"/>
</dbReference>
<dbReference type="Pfam" id="PF00227">
    <property type="entry name" value="Proteasome"/>
    <property type="match status" value="1"/>
</dbReference>
<dbReference type="InterPro" id="IPR023333">
    <property type="entry name" value="Proteasome_suB-type"/>
</dbReference>
<comment type="subcellular location">
    <subcellularLocation>
        <location evidence="1">Nucleus</location>
    </subcellularLocation>
</comment>
<evidence type="ECO:0000256" key="2">
    <source>
        <dbReference type="ARBA" id="ARBA00022490"/>
    </source>
</evidence>
<dbReference type="EMBL" id="KV427648">
    <property type="protein sequence ID" value="KZT02936.1"/>
    <property type="molecule type" value="Genomic_DNA"/>
</dbReference>
<dbReference type="STRING" id="1314785.A0A165CJQ1"/>
<evidence type="ECO:0000313" key="5">
    <source>
        <dbReference type="Proteomes" id="UP000076871"/>
    </source>
</evidence>
<gene>
    <name evidence="4" type="ORF">LAESUDRAFT_729689</name>
</gene>
<keyword evidence="3" id="KW-0647">Proteasome</keyword>
<keyword evidence="2" id="KW-0963">Cytoplasm</keyword>
<keyword evidence="4" id="KW-0378">Hydrolase</keyword>
<dbReference type="GO" id="GO:0005737">
    <property type="term" value="C:cytoplasm"/>
    <property type="evidence" value="ECO:0007669"/>
    <property type="project" value="TreeGrafter"/>
</dbReference>
<dbReference type="GeneID" id="63826716"/>
<dbReference type="OrthoDB" id="268479at2759"/>
<dbReference type="SUPFAM" id="SSF56235">
    <property type="entry name" value="N-terminal nucleophile aminohydrolases (Ntn hydrolases)"/>
    <property type="match status" value="1"/>
</dbReference>
<dbReference type="PANTHER" id="PTHR32194:SF2">
    <property type="entry name" value="PROTEASOME SUBUNIT BETA TYPE-1"/>
    <property type="match status" value="1"/>
</dbReference>
<proteinExistence type="predicted"/>
<dbReference type="GO" id="GO:0005634">
    <property type="term" value="C:nucleus"/>
    <property type="evidence" value="ECO:0007669"/>
    <property type="project" value="UniProtKB-SubCell"/>
</dbReference>
<evidence type="ECO:0000256" key="3">
    <source>
        <dbReference type="ARBA" id="ARBA00022942"/>
    </source>
</evidence>
<accession>A0A165CJQ1</accession>
<dbReference type="Gene3D" id="3.60.20.10">
    <property type="entry name" value="Glutamine Phosphoribosylpyrophosphate, subunit 1, domain 1"/>
    <property type="match status" value="1"/>
</dbReference>
<dbReference type="InParanoid" id="A0A165CJQ1"/>
<name>A0A165CJQ1_9APHY</name>
<dbReference type="AlphaFoldDB" id="A0A165CJQ1"/>
<dbReference type="GO" id="GO:0051603">
    <property type="term" value="P:proteolysis involved in protein catabolic process"/>
    <property type="evidence" value="ECO:0007669"/>
    <property type="project" value="InterPro"/>
</dbReference>
<evidence type="ECO:0000313" key="4">
    <source>
        <dbReference type="EMBL" id="KZT02936.1"/>
    </source>
</evidence>
<dbReference type="PANTHER" id="PTHR32194">
    <property type="entry name" value="METALLOPROTEASE TLDD"/>
    <property type="match status" value="1"/>
</dbReference>
<evidence type="ECO:0000256" key="1">
    <source>
        <dbReference type="ARBA" id="ARBA00004123"/>
    </source>
</evidence>